<evidence type="ECO:0000313" key="1">
    <source>
        <dbReference type="EMBL" id="MDA3730555.1"/>
    </source>
</evidence>
<comment type="caution">
    <text evidence="1">The sequence shown here is derived from an EMBL/GenBank/DDBJ whole genome shotgun (WGS) entry which is preliminary data.</text>
</comment>
<evidence type="ECO:0008006" key="3">
    <source>
        <dbReference type="Google" id="ProtNLM"/>
    </source>
</evidence>
<dbReference type="Proteomes" id="UP001169242">
    <property type="component" value="Unassembled WGS sequence"/>
</dbReference>
<dbReference type="RefSeq" id="WP_271011159.1">
    <property type="nucleotide sequence ID" value="NZ_JAQIFT010000014.1"/>
</dbReference>
<proteinExistence type="predicted"/>
<dbReference type="EMBL" id="JAQIFT010000014">
    <property type="protein sequence ID" value="MDA3730555.1"/>
    <property type="molecule type" value="Genomic_DNA"/>
</dbReference>
<gene>
    <name evidence="1" type="ORF">PBV87_03420</name>
</gene>
<sequence>MIIRILAALLVILLSKEENVDKKPLLQPLRDQVGVVHTAKGYIQKDKHNQVKPNQPVTREEVVQVIYSLIEDANNGSIGVRYLKI</sequence>
<protein>
    <recommendedName>
        <fullName evidence="3">SLH domain-containing protein</fullName>
    </recommendedName>
</protein>
<dbReference type="AlphaFoldDB" id="A0AA42DKP0"/>
<keyword evidence="2" id="KW-1185">Reference proteome</keyword>
<reference evidence="1" key="1">
    <citation type="journal article" date="2023" name="Int. J. Syst. Evol. Microbiol.">
        <title>&lt;i&gt;Holtiella tumoricola&lt;/i&gt; gen. nov. sp. nov., isolated from a human clinical sample.</title>
        <authorList>
            <person name="Allen-Vercoe E."/>
            <person name="Daigneault M.C."/>
            <person name="Vancuren S.J."/>
            <person name="Cochrane K."/>
            <person name="O'Neal L.L."/>
            <person name="Sankaranarayanan K."/>
            <person name="Lawson P.A."/>
        </authorList>
    </citation>
    <scope>NUCLEOTIDE SEQUENCE</scope>
    <source>
        <strain evidence="1">CC70A</strain>
    </source>
</reference>
<evidence type="ECO:0000313" key="2">
    <source>
        <dbReference type="Proteomes" id="UP001169242"/>
    </source>
</evidence>
<organism evidence="1 2">
    <name type="scientific">Holtiella tumoricola</name>
    <dbReference type="NCBI Taxonomy" id="3018743"/>
    <lineage>
        <taxon>Bacteria</taxon>
        <taxon>Bacillati</taxon>
        <taxon>Bacillota</taxon>
        <taxon>Clostridia</taxon>
        <taxon>Lachnospirales</taxon>
        <taxon>Cellulosilyticaceae</taxon>
        <taxon>Holtiella</taxon>
    </lineage>
</organism>
<accession>A0AA42DKP0</accession>
<name>A0AA42DKP0_9FIRM</name>